<dbReference type="Pfam" id="PF01753">
    <property type="entry name" value="zf-MYND"/>
    <property type="match status" value="1"/>
</dbReference>
<dbReference type="STRING" id="1116229.S3D2D7"/>
<feature type="domain" description="MYND-type" evidence="6">
    <location>
        <begin position="86"/>
        <end position="142"/>
    </location>
</feature>
<dbReference type="OrthoDB" id="5945798at2759"/>
<reference evidence="7 8" key="1">
    <citation type="journal article" date="2013" name="BMC Genomics">
        <title>Genomics-driven discovery of the pneumocandin biosynthetic gene cluster in the fungus Glarea lozoyensis.</title>
        <authorList>
            <person name="Chen L."/>
            <person name="Yue Q."/>
            <person name="Zhang X."/>
            <person name="Xiang M."/>
            <person name="Wang C."/>
            <person name="Li S."/>
            <person name="Che Y."/>
            <person name="Ortiz-Lopez F.J."/>
            <person name="Bills G.F."/>
            <person name="Liu X."/>
            <person name="An Z."/>
        </authorList>
    </citation>
    <scope>NUCLEOTIDE SEQUENCE [LARGE SCALE GENOMIC DNA]</scope>
    <source>
        <strain evidence="8">ATCC 20868 / MF5171</strain>
    </source>
</reference>
<dbReference type="HOGENOM" id="CLU_041700_0_0_1"/>
<keyword evidence="2 4" id="KW-0863">Zinc-finger</keyword>
<keyword evidence="3" id="KW-0862">Zinc</keyword>
<keyword evidence="8" id="KW-1185">Reference proteome</keyword>
<dbReference type="Pfam" id="PF00856">
    <property type="entry name" value="SET"/>
    <property type="match status" value="1"/>
</dbReference>
<dbReference type="GO" id="GO:0005634">
    <property type="term" value="C:nucleus"/>
    <property type="evidence" value="ECO:0007669"/>
    <property type="project" value="TreeGrafter"/>
</dbReference>
<dbReference type="PANTHER" id="PTHR12197">
    <property type="entry name" value="HISTONE-LYSINE N-METHYLTRANSFERASE SMYD"/>
    <property type="match status" value="1"/>
</dbReference>
<evidence type="ECO:0000256" key="2">
    <source>
        <dbReference type="ARBA" id="ARBA00022771"/>
    </source>
</evidence>
<evidence type="ECO:0000259" key="5">
    <source>
        <dbReference type="PROSITE" id="PS50280"/>
    </source>
</evidence>
<dbReference type="CDD" id="cd20071">
    <property type="entry name" value="SET_SMYD"/>
    <property type="match status" value="1"/>
</dbReference>
<name>S3D2D7_GLAL2</name>
<dbReference type="SUPFAM" id="SSF82199">
    <property type="entry name" value="SET domain"/>
    <property type="match status" value="1"/>
</dbReference>
<organism evidence="7 8">
    <name type="scientific">Glarea lozoyensis (strain ATCC 20868 / MF5171)</name>
    <dbReference type="NCBI Taxonomy" id="1116229"/>
    <lineage>
        <taxon>Eukaryota</taxon>
        <taxon>Fungi</taxon>
        <taxon>Dikarya</taxon>
        <taxon>Ascomycota</taxon>
        <taxon>Pezizomycotina</taxon>
        <taxon>Leotiomycetes</taxon>
        <taxon>Helotiales</taxon>
        <taxon>Helotiaceae</taxon>
        <taxon>Glarea</taxon>
    </lineage>
</organism>
<dbReference type="Gene3D" id="6.10.140.2220">
    <property type="match status" value="1"/>
</dbReference>
<dbReference type="Gene3D" id="2.170.270.10">
    <property type="entry name" value="SET domain"/>
    <property type="match status" value="1"/>
</dbReference>
<dbReference type="EMBL" id="KE145360">
    <property type="protein sequence ID" value="EPE31990.1"/>
    <property type="molecule type" value="Genomic_DNA"/>
</dbReference>
<proteinExistence type="predicted"/>
<evidence type="ECO:0000313" key="7">
    <source>
        <dbReference type="EMBL" id="EPE31990.1"/>
    </source>
</evidence>
<accession>S3D2D7</accession>
<dbReference type="AlphaFoldDB" id="S3D2D7"/>
<feature type="domain" description="SET" evidence="5">
    <location>
        <begin position="32"/>
        <end position="291"/>
    </location>
</feature>
<dbReference type="PROSITE" id="PS50865">
    <property type="entry name" value="ZF_MYND_2"/>
    <property type="match status" value="1"/>
</dbReference>
<dbReference type="GO" id="GO:0008270">
    <property type="term" value="F:zinc ion binding"/>
    <property type="evidence" value="ECO:0007669"/>
    <property type="project" value="UniProtKB-KW"/>
</dbReference>
<dbReference type="KEGG" id="glz:GLAREA_12072"/>
<dbReference type="OMA" id="CYRDIAY"/>
<evidence type="ECO:0000259" key="6">
    <source>
        <dbReference type="PROSITE" id="PS50865"/>
    </source>
</evidence>
<dbReference type="InterPro" id="IPR002893">
    <property type="entry name" value="Znf_MYND"/>
</dbReference>
<sequence length="528" mass="59688">MNVFSPQQDRAEFNGVIHENPELCTDFLSTIKPLVTLRIQESTICGGETGLFVCEDVPQGADVFRSTPLLTFAGWEGNVQWQKFICAHCFRFSRPHFLPFRKDKNNAASESTMKLCAGCKSCGYCSQKCQLEAWRFGHKSECSIFARQPNFIAIQRTMLRILIQYKSGELLTPCLFKALLALKSDEEAWADSDAYSDYLSIAQIAKHASGTRLEIESVWDILCKVLTNATAVQPAEVGTDGVYLGTTLDPVISLLRHSCEPNVFIFFEGNQLRVRSLKPLKAGEEISRSYTWTEDSPRCQREDKELSDWAGADTERTKSLARAQQQASEYFQSQPSISGTNIDVDCEIIERTMKQMARGVLNEDKWPDNLQPMPQILLQLSKYYLAQNDSVESLKLSLRALLAQDRRFGPYWANQLAEWLTYLVRLTPTTTEDLTKLPFVTFGDLMDVISGYSREATLVVAKVFGTDTSFSKTLQKRDVEHSIRMGTPNLSSVNFLQRFKNAQGKFLLWAGIDVSRELLLSDEWVSKA</sequence>
<dbReference type="InterPro" id="IPR050869">
    <property type="entry name" value="H3K4_H4K5_MeTrfase"/>
</dbReference>
<evidence type="ECO:0000256" key="3">
    <source>
        <dbReference type="ARBA" id="ARBA00022833"/>
    </source>
</evidence>
<dbReference type="eggNOG" id="KOG2084">
    <property type="taxonomic scope" value="Eukaryota"/>
</dbReference>
<dbReference type="InterPro" id="IPR046341">
    <property type="entry name" value="SET_dom_sf"/>
</dbReference>
<dbReference type="GeneID" id="19471113"/>
<dbReference type="InterPro" id="IPR001214">
    <property type="entry name" value="SET_dom"/>
</dbReference>
<dbReference type="RefSeq" id="XP_008081045.1">
    <property type="nucleotide sequence ID" value="XM_008082854.1"/>
</dbReference>
<protein>
    <submittedName>
        <fullName evidence="7">SET</fullName>
    </submittedName>
</protein>
<evidence type="ECO:0000256" key="4">
    <source>
        <dbReference type="PROSITE-ProRule" id="PRU00134"/>
    </source>
</evidence>
<dbReference type="PROSITE" id="PS50280">
    <property type="entry name" value="SET"/>
    <property type="match status" value="1"/>
</dbReference>
<dbReference type="Gene3D" id="1.10.220.160">
    <property type="match status" value="1"/>
</dbReference>
<keyword evidence="1" id="KW-0479">Metal-binding</keyword>
<evidence type="ECO:0000256" key="1">
    <source>
        <dbReference type="ARBA" id="ARBA00022723"/>
    </source>
</evidence>
<dbReference type="Proteomes" id="UP000016922">
    <property type="component" value="Unassembled WGS sequence"/>
</dbReference>
<evidence type="ECO:0000313" key="8">
    <source>
        <dbReference type="Proteomes" id="UP000016922"/>
    </source>
</evidence>
<dbReference type="PANTHER" id="PTHR12197:SF251">
    <property type="entry name" value="EG:BACR7C10.4 PROTEIN"/>
    <property type="match status" value="1"/>
</dbReference>
<gene>
    <name evidence="7" type="ORF">GLAREA_12072</name>
</gene>